<dbReference type="RefSeq" id="WP_226392498.1">
    <property type="nucleotide sequence ID" value="NZ_JADCKB010000009.1"/>
</dbReference>
<evidence type="ECO:0000313" key="2">
    <source>
        <dbReference type="EMBL" id="MBE5039947.1"/>
    </source>
</evidence>
<sequence>MRKIILSALICCAVMVQLTCFAQAPEQLVTEAYVYTGTLYYCDAARNKIVLKNVQPVGSIDEKNTATAAEAEYNEIWVSGGGTLGDGSLVPMEDLNRYADSNVRVIITRSAAEGIRVVTLKFL</sequence>
<comment type="caution">
    <text evidence="2">The sequence shown here is derived from an EMBL/GenBank/DDBJ whole genome shotgun (WGS) entry which is preliminary data.</text>
</comment>
<name>A0A9D5M5P9_9FIRM</name>
<proteinExistence type="predicted"/>
<evidence type="ECO:0000313" key="3">
    <source>
        <dbReference type="Proteomes" id="UP000806542"/>
    </source>
</evidence>
<keyword evidence="3" id="KW-1185">Reference proteome</keyword>
<gene>
    <name evidence="2" type="ORF">INF28_05655</name>
</gene>
<feature type="signal peptide" evidence="1">
    <location>
        <begin position="1"/>
        <end position="24"/>
    </location>
</feature>
<protein>
    <submittedName>
        <fullName evidence="2">Uncharacterized protein</fullName>
    </submittedName>
</protein>
<dbReference type="EMBL" id="JADCKB010000009">
    <property type="protein sequence ID" value="MBE5039947.1"/>
    <property type="molecule type" value="Genomic_DNA"/>
</dbReference>
<keyword evidence="1" id="KW-0732">Signal</keyword>
<reference evidence="2" key="1">
    <citation type="submission" date="2020-10" db="EMBL/GenBank/DDBJ databases">
        <title>ChiBAC.</title>
        <authorList>
            <person name="Zenner C."/>
            <person name="Hitch T.C.A."/>
            <person name="Clavel T."/>
        </authorList>
    </citation>
    <scope>NUCLEOTIDE SEQUENCE</scope>
    <source>
        <strain evidence="2">DSM 107454</strain>
    </source>
</reference>
<dbReference type="AlphaFoldDB" id="A0A9D5M5P9"/>
<accession>A0A9D5M5P9</accession>
<dbReference type="Proteomes" id="UP000806542">
    <property type="component" value="Unassembled WGS sequence"/>
</dbReference>
<feature type="chain" id="PRO_5038407091" evidence="1">
    <location>
        <begin position="25"/>
        <end position="123"/>
    </location>
</feature>
<evidence type="ECO:0000256" key="1">
    <source>
        <dbReference type="SAM" id="SignalP"/>
    </source>
</evidence>
<organism evidence="2 3">
    <name type="scientific">Ructibacterium gallinarum</name>
    <dbReference type="NCBI Taxonomy" id="2779355"/>
    <lineage>
        <taxon>Bacteria</taxon>
        <taxon>Bacillati</taxon>
        <taxon>Bacillota</taxon>
        <taxon>Clostridia</taxon>
        <taxon>Eubacteriales</taxon>
        <taxon>Oscillospiraceae</taxon>
        <taxon>Ructibacterium</taxon>
    </lineage>
</organism>